<keyword evidence="3 10" id="KW-0812">Transmembrane</keyword>
<dbReference type="AlphaFoldDB" id="A0A6P4J3B3"/>
<feature type="disulfide bond" evidence="8">
    <location>
        <begin position="159"/>
        <end position="177"/>
    </location>
</feature>
<evidence type="ECO:0000256" key="2">
    <source>
        <dbReference type="ARBA" id="ARBA00004308"/>
    </source>
</evidence>
<reference evidence="12" key="1">
    <citation type="submission" date="2025-05" db="UniProtKB">
        <authorList>
            <consortium name="RefSeq"/>
        </authorList>
    </citation>
    <scope>NUCLEOTIDE SEQUENCE [LARGE SCALE GENOMIC DNA]</scope>
    <source>
        <strain evidence="12">14028-0561.14</strain>
    </source>
</reference>
<dbReference type="PANTHER" id="PTHR24270:SF60">
    <property type="entry name" value="CUB AND LDLA DOMAIN, ISOFORM A-RELATED"/>
    <property type="match status" value="1"/>
</dbReference>
<keyword evidence="4" id="KW-0677">Repeat</keyword>
<feature type="disulfide bond" evidence="8">
    <location>
        <begin position="152"/>
        <end position="164"/>
    </location>
</feature>
<dbReference type="Pfam" id="PF00057">
    <property type="entry name" value="Ldl_recept_a"/>
    <property type="match status" value="3"/>
</dbReference>
<keyword evidence="5 10" id="KW-1133">Transmembrane helix</keyword>
<evidence type="ECO:0000259" key="11">
    <source>
        <dbReference type="PROSITE" id="PS50923"/>
    </source>
</evidence>
<dbReference type="GO" id="GO:0012505">
    <property type="term" value="C:endomembrane system"/>
    <property type="evidence" value="ECO:0007669"/>
    <property type="project" value="UniProtKB-SubCell"/>
</dbReference>
<dbReference type="PROSITE" id="PS50923">
    <property type="entry name" value="SUSHI"/>
    <property type="match status" value="1"/>
</dbReference>
<dbReference type="SMART" id="SM00192">
    <property type="entry name" value="LDLa"/>
    <property type="match status" value="3"/>
</dbReference>
<proteinExistence type="predicted"/>
<evidence type="ECO:0000256" key="6">
    <source>
        <dbReference type="ARBA" id="ARBA00023136"/>
    </source>
</evidence>
<dbReference type="Gene3D" id="4.10.400.10">
    <property type="entry name" value="Low-density Lipoprotein Receptor"/>
    <property type="match status" value="3"/>
</dbReference>
<feature type="disulfide bond" evidence="8">
    <location>
        <begin position="107"/>
        <end position="119"/>
    </location>
</feature>
<dbReference type="InterPro" id="IPR000436">
    <property type="entry name" value="Sushi_SCR_CCP_dom"/>
</dbReference>
<keyword evidence="13" id="KW-0378">Hydrolase</keyword>
<dbReference type="GeneID" id="108079853"/>
<dbReference type="GO" id="GO:0016192">
    <property type="term" value="P:vesicle-mediated transport"/>
    <property type="evidence" value="ECO:0007669"/>
    <property type="project" value="UniProtKB-ARBA"/>
</dbReference>
<evidence type="ECO:0000256" key="7">
    <source>
        <dbReference type="ARBA" id="ARBA00023157"/>
    </source>
</evidence>
<dbReference type="InterPro" id="IPR023415">
    <property type="entry name" value="LDLR_class-A_CS"/>
</dbReference>
<keyword evidence="9" id="KW-0768">Sushi</keyword>
<feature type="domain" description="Sushi" evidence="11">
    <location>
        <begin position="228"/>
        <end position="292"/>
    </location>
</feature>
<feature type="disulfide bond" evidence="8">
    <location>
        <begin position="114"/>
        <end position="132"/>
    </location>
</feature>
<dbReference type="InterPro" id="IPR035976">
    <property type="entry name" value="Sushi/SCR/CCP_sf"/>
</dbReference>
<dbReference type="RefSeq" id="XP_017029854.1">
    <property type="nucleotide sequence ID" value="XM_017174365.2"/>
</dbReference>
<keyword evidence="6 10" id="KW-0472">Membrane</keyword>
<dbReference type="Proteomes" id="UP001652661">
    <property type="component" value="Chromosome 2L"/>
</dbReference>
<evidence type="ECO:0000256" key="10">
    <source>
        <dbReference type="SAM" id="Phobius"/>
    </source>
</evidence>
<comment type="caution">
    <text evidence="9">Lacks conserved residue(s) required for the propagation of feature annotation.</text>
</comment>
<protein>
    <submittedName>
        <fullName evidence="13">Modular serine protease</fullName>
    </submittedName>
</protein>
<dbReference type="PRINTS" id="PR00261">
    <property type="entry name" value="LDLRECEPTOR"/>
</dbReference>
<dbReference type="SUPFAM" id="SSF57424">
    <property type="entry name" value="LDL receptor-like module"/>
    <property type="match status" value="3"/>
</dbReference>
<evidence type="ECO:0000256" key="8">
    <source>
        <dbReference type="PROSITE-ProRule" id="PRU00124"/>
    </source>
</evidence>
<dbReference type="InterPro" id="IPR036055">
    <property type="entry name" value="LDL_receptor-like_sf"/>
</dbReference>
<evidence type="ECO:0000313" key="12">
    <source>
        <dbReference type="Proteomes" id="UP001652661"/>
    </source>
</evidence>
<feature type="transmembrane region" description="Helical" evidence="10">
    <location>
        <begin position="294"/>
        <end position="317"/>
    </location>
</feature>
<keyword evidence="13" id="KW-0645">Protease</keyword>
<dbReference type="PROSITE" id="PS01209">
    <property type="entry name" value="LDLRA_1"/>
    <property type="match status" value="2"/>
</dbReference>
<dbReference type="PROSITE" id="PS50068">
    <property type="entry name" value="LDLRA_2"/>
    <property type="match status" value="3"/>
</dbReference>
<keyword evidence="12" id="KW-1185">Reference proteome</keyword>
<accession>A0A6P4J3B3</accession>
<dbReference type="OrthoDB" id="2019384at2759"/>
<dbReference type="InterPro" id="IPR050685">
    <property type="entry name" value="LDLR"/>
</dbReference>
<evidence type="ECO:0000256" key="1">
    <source>
        <dbReference type="ARBA" id="ARBA00004167"/>
    </source>
</evidence>
<dbReference type="SUPFAM" id="SSF57535">
    <property type="entry name" value="Complement control module/SCR domain"/>
    <property type="match status" value="1"/>
</dbReference>
<evidence type="ECO:0000313" key="13">
    <source>
        <dbReference type="RefSeq" id="XP_017029854.1"/>
    </source>
</evidence>
<name>A0A6P4J3B3_DROKI</name>
<evidence type="ECO:0000256" key="5">
    <source>
        <dbReference type="ARBA" id="ARBA00022989"/>
    </source>
</evidence>
<dbReference type="PANTHER" id="PTHR24270">
    <property type="entry name" value="LOW-DENSITY LIPOPROTEIN RECEPTOR-RELATED"/>
    <property type="match status" value="1"/>
</dbReference>
<organism evidence="12 13">
    <name type="scientific">Drosophila kikkawai</name>
    <name type="common">Fruit fly</name>
    <dbReference type="NCBI Taxonomy" id="30033"/>
    <lineage>
        <taxon>Eukaryota</taxon>
        <taxon>Metazoa</taxon>
        <taxon>Ecdysozoa</taxon>
        <taxon>Arthropoda</taxon>
        <taxon>Hexapoda</taxon>
        <taxon>Insecta</taxon>
        <taxon>Pterygota</taxon>
        <taxon>Neoptera</taxon>
        <taxon>Endopterygota</taxon>
        <taxon>Diptera</taxon>
        <taxon>Brachycera</taxon>
        <taxon>Muscomorpha</taxon>
        <taxon>Ephydroidea</taxon>
        <taxon>Drosophilidae</taxon>
        <taxon>Drosophila</taxon>
        <taxon>Sophophora</taxon>
    </lineage>
</organism>
<reference evidence="13" key="2">
    <citation type="submission" date="2025-08" db="UniProtKB">
        <authorList>
            <consortium name="RefSeq"/>
        </authorList>
    </citation>
    <scope>IDENTIFICATION</scope>
    <source>
        <strain evidence="13">14028-0561.14</strain>
        <tissue evidence="13">Whole fly</tissue>
    </source>
</reference>
<evidence type="ECO:0000256" key="9">
    <source>
        <dbReference type="PROSITE-ProRule" id="PRU00302"/>
    </source>
</evidence>
<dbReference type="InterPro" id="IPR002172">
    <property type="entry name" value="LDrepeatLR_classA_rpt"/>
</dbReference>
<gene>
    <name evidence="13" type="primary">LOC108079853</name>
</gene>
<dbReference type="GO" id="GO:0005886">
    <property type="term" value="C:plasma membrane"/>
    <property type="evidence" value="ECO:0007669"/>
    <property type="project" value="TreeGrafter"/>
</dbReference>
<evidence type="ECO:0000256" key="4">
    <source>
        <dbReference type="ARBA" id="ARBA00022737"/>
    </source>
</evidence>
<sequence>MTWAQLSSYHHQTGFQYPDNNTLWPQHGIRQSVYRKAVVMFDDRSLQLLILLFLAGIACCSASPNATRCGHRCDSGECIELDQLCDGKADCLDASDETKGMCEKVWCPGYGFRCSYGACVANTAVCDGTQDCVDGSDEEGWLCRAQMQQANCDNWELYCSSGQCMPYSKLCNGVKDCPGGDDELDSLCEGVVIPTATARSTTVTTEPKAIINSTTAIRRKPSPLEEVKECVVPQLPNVIVKHFGNAVLYVGSKVPNGTRISYDCPADHFLKGEHENLCFGSTWTEKFPYCETPAAFVFSLVITIFSFLIVVLLFFIWRVRRDNSGRRQREEHIWLVETTTAHPPAQPDIPKA</sequence>
<evidence type="ECO:0000256" key="3">
    <source>
        <dbReference type="ARBA" id="ARBA00022692"/>
    </source>
</evidence>
<comment type="subcellular location">
    <subcellularLocation>
        <location evidence="2">Endomembrane system</location>
    </subcellularLocation>
    <subcellularLocation>
        <location evidence="1">Membrane</location>
        <topology evidence="1">Single-pass membrane protein</topology>
    </subcellularLocation>
</comment>
<dbReference type="CDD" id="cd00112">
    <property type="entry name" value="LDLa"/>
    <property type="match status" value="3"/>
</dbReference>
<keyword evidence="7 8" id="KW-1015">Disulfide bond</keyword>